<dbReference type="AlphaFoldDB" id="A0A7R7W0S3"/>
<evidence type="ECO:0000313" key="2">
    <source>
        <dbReference type="Proteomes" id="UP000661280"/>
    </source>
</evidence>
<proteinExistence type="predicted"/>
<evidence type="ECO:0000313" key="1">
    <source>
        <dbReference type="EMBL" id="BCR93848.1"/>
    </source>
</evidence>
<dbReference type="GeneID" id="64955173"/>
<dbReference type="RefSeq" id="XP_041537614.1">
    <property type="nucleotide sequence ID" value="XM_041692256.1"/>
</dbReference>
<organism evidence="1 2">
    <name type="scientific">Aspergillus kawachii</name>
    <name type="common">White koji mold</name>
    <name type="synonym">Aspergillus awamori var. kawachi</name>
    <dbReference type="NCBI Taxonomy" id="1069201"/>
    <lineage>
        <taxon>Eukaryota</taxon>
        <taxon>Fungi</taxon>
        <taxon>Dikarya</taxon>
        <taxon>Ascomycota</taxon>
        <taxon>Pezizomycotina</taxon>
        <taxon>Eurotiomycetes</taxon>
        <taxon>Eurotiomycetidae</taxon>
        <taxon>Eurotiales</taxon>
        <taxon>Aspergillaceae</taxon>
        <taxon>Aspergillus</taxon>
        <taxon>Aspergillus subgen. Circumdati</taxon>
    </lineage>
</organism>
<sequence>MGKLPKCLNGGDYSPSQAGVATISTDCVFWRISHSFQGRQRMGRFSAVDNGRSSITCMDLFSYDSVAVENCGGWVLAILRKHIGGMACGMGAVGLIVFAFPEISLSGERGENFKRERES</sequence>
<protein>
    <submittedName>
        <fullName evidence="1">Uncharacterized protein</fullName>
    </submittedName>
</protein>
<reference evidence="1" key="1">
    <citation type="submission" date="2021-01" db="EMBL/GenBank/DDBJ databases">
        <authorList>
            <consortium name="Aspergillus luchuensis mut. kawachii IFO 4304 genome sequencing consortium"/>
            <person name="Kazuki M."/>
            <person name="Futagami T."/>
        </authorList>
    </citation>
    <scope>NUCLEOTIDE SEQUENCE</scope>
    <source>
        <strain evidence="1">IFO 4308</strain>
    </source>
</reference>
<reference evidence="1" key="2">
    <citation type="submission" date="2021-02" db="EMBL/GenBank/DDBJ databases">
        <title>Aspergillus luchuensis mut. kawachii IFO 4304 genome sequence.</title>
        <authorList>
            <person name="Mori K."/>
            <person name="Kadooka C."/>
            <person name="Goto M."/>
            <person name="Futagami T."/>
        </authorList>
    </citation>
    <scope>NUCLEOTIDE SEQUENCE</scope>
    <source>
        <strain evidence="1">IFO 4308</strain>
    </source>
</reference>
<gene>
    <name evidence="1" type="ORF">AKAW2_10894A</name>
</gene>
<dbReference type="EMBL" id="AP024425">
    <property type="protein sequence ID" value="BCR93848.1"/>
    <property type="molecule type" value="Genomic_DNA"/>
</dbReference>
<accession>A0A7R7W0S3</accession>
<name>A0A7R7W0S3_ASPKA</name>
<keyword evidence="2" id="KW-1185">Reference proteome</keyword>
<dbReference type="Proteomes" id="UP000661280">
    <property type="component" value="Chromosome 1"/>
</dbReference>
<dbReference type="KEGG" id="aluc:AKAW2_10894A"/>